<dbReference type="KEGG" id="char:105905696"/>
<evidence type="ECO:0000313" key="4">
    <source>
        <dbReference type="Proteomes" id="UP000515152"/>
    </source>
</evidence>
<dbReference type="InterPro" id="IPR007110">
    <property type="entry name" value="Ig-like_dom"/>
</dbReference>
<feature type="domain" description="Ig-like" evidence="3">
    <location>
        <begin position="665"/>
        <end position="739"/>
    </location>
</feature>
<evidence type="ECO:0000259" key="3">
    <source>
        <dbReference type="PROSITE" id="PS50835"/>
    </source>
</evidence>
<feature type="domain" description="Ig-like" evidence="3">
    <location>
        <begin position="116"/>
        <end position="214"/>
    </location>
</feature>
<dbReference type="SUPFAM" id="SSF48726">
    <property type="entry name" value="Immunoglobulin"/>
    <property type="match status" value="6"/>
</dbReference>
<dbReference type="Pfam" id="PF03921">
    <property type="entry name" value="ICAM_N"/>
    <property type="match status" value="1"/>
</dbReference>
<dbReference type="InterPro" id="IPR047012">
    <property type="entry name" value="ICAM_VCAM"/>
</dbReference>
<keyword evidence="2" id="KW-0732">Signal</keyword>
<evidence type="ECO:0000313" key="5">
    <source>
        <dbReference type="RefSeq" id="XP_031431486.1"/>
    </source>
</evidence>
<reference evidence="5" key="1">
    <citation type="submission" date="2025-08" db="UniProtKB">
        <authorList>
            <consortium name="RefSeq"/>
        </authorList>
    </citation>
    <scope>IDENTIFICATION</scope>
</reference>
<feature type="transmembrane region" description="Helical" evidence="1">
    <location>
        <begin position="744"/>
        <end position="770"/>
    </location>
</feature>
<keyword evidence="1" id="KW-1133">Transmembrane helix</keyword>
<dbReference type="PANTHER" id="PTHR13771">
    <property type="entry name" value="INTERCELLULAR ADHESION MOLECULE"/>
    <property type="match status" value="1"/>
</dbReference>
<dbReference type="SMART" id="SM00409">
    <property type="entry name" value="IG"/>
    <property type="match status" value="5"/>
</dbReference>
<organism evidence="4 5">
    <name type="scientific">Clupea harengus</name>
    <name type="common">Atlantic herring</name>
    <dbReference type="NCBI Taxonomy" id="7950"/>
    <lineage>
        <taxon>Eukaryota</taxon>
        <taxon>Metazoa</taxon>
        <taxon>Chordata</taxon>
        <taxon>Craniata</taxon>
        <taxon>Vertebrata</taxon>
        <taxon>Euteleostomi</taxon>
        <taxon>Actinopterygii</taxon>
        <taxon>Neopterygii</taxon>
        <taxon>Teleostei</taxon>
        <taxon>Clupei</taxon>
        <taxon>Clupeiformes</taxon>
        <taxon>Clupeoidei</taxon>
        <taxon>Clupeidae</taxon>
        <taxon>Clupea</taxon>
    </lineage>
</organism>
<evidence type="ECO:0000256" key="1">
    <source>
        <dbReference type="SAM" id="Phobius"/>
    </source>
</evidence>
<feature type="domain" description="Ig-like" evidence="3">
    <location>
        <begin position="377"/>
        <end position="461"/>
    </location>
</feature>
<feature type="signal peptide" evidence="2">
    <location>
        <begin position="1"/>
        <end position="21"/>
    </location>
</feature>
<dbReference type="PANTHER" id="PTHR13771:SF9">
    <property type="entry name" value="INTERCELLULAR ADHESION MOLECULE 5"/>
    <property type="match status" value="1"/>
</dbReference>
<dbReference type="RefSeq" id="XP_031431486.1">
    <property type="nucleotide sequence ID" value="XM_031575626.2"/>
</dbReference>
<dbReference type="AlphaFoldDB" id="A0A6P8G623"/>
<dbReference type="PROSITE" id="PS50835">
    <property type="entry name" value="IG_LIKE"/>
    <property type="match status" value="5"/>
</dbReference>
<accession>A0A6P8G623</accession>
<dbReference type="Pfam" id="PF13927">
    <property type="entry name" value="Ig_3"/>
    <property type="match status" value="1"/>
</dbReference>
<keyword evidence="1" id="KW-0472">Membrane</keyword>
<keyword evidence="1" id="KW-0812">Transmembrane</keyword>
<dbReference type="InterPro" id="IPR013768">
    <property type="entry name" value="ICAM_N"/>
</dbReference>
<gene>
    <name evidence="5" type="primary">LOC105905696</name>
</gene>
<sequence>MYVGIYFRVFLSLLPLWVVDGNQCPEGVLTIHPERVVVKYGDFVEVNCSASGPHDGMGWEATVGNKPIEEDIHLITWTVEELTDWDVEAQCFINLEDEQCIKTLTVVMYKDLEHAPVLSANHTGPMIEGTTYLLQCAVYNVAPVRTLTVMWYRGDVLIGHSPADNSTELPSPVNVTASLRITPTKHDDGAQFRCEAELNLGQEGPQPPPPKMISQSVSITVHYGPVTTNCPRTIEISEGDNLETFCPSEGNPRPTVRWLRDGLSIDPSRPLSREDSGVYTVNVTGLLSFEDTIEVFVMYGPVFHCPSSYIVEEYTAHNLSCEADGYPRPDTQWLKDGEEVVLPEELSRGYGGQYFILANSTYGNASHLLDIKVLYPPSPIAELEDTEVDVVGSDVVLKCAVHGDPRPQYEWSYPWVSNVWVKTEDGVSLLHINGTTEANIGTYVCFAFNKLGEARRSVRVTVKGVQASCPIQFSSANKPVNETVVEYNKNVSIRCSAPGHKEILWTVSRNHRITGDTWTEKALTDWNVKPICKVTLWNRDPCHKLFNVTLFKTPKDLSIRFQNHSGPLIKDKQYTLLCEIQNVAPIKNLVVNWYKKEINSSRSVKNETFPDNSIKTPQNVSSTLLIRATKSENGAQYWCEARLKLGDHDTSATSQPLSVTVYYGPVITRPNVSDLPVFKDYQEVLVCEAEGNPKPEIIWIFNNKSIKGGNLTIGTEMAGLIHCRASNEVDVATKTVKLVFKEDYLPLIAGFVAVIVVITSVIFIFIYSIYYTNTKMGRYSLKDAKPNTQNGNVAQNGLDSNFPMKKLSQQNIYVLDGTP</sequence>
<dbReference type="Gene3D" id="2.60.40.10">
    <property type="entry name" value="Immunoglobulins"/>
    <property type="match status" value="7"/>
</dbReference>
<dbReference type="InterPro" id="IPR036179">
    <property type="entry name" value="Ig-like_dom_sf"/>
</dbReference>
<feature type="chain" id="PRO_5027669841" evidence="2">
    <location>
        <begin position="22"/>
        <end position="819"/>
    </location>
</feature>
<name>A0A6P8G623_CLUHA</name>
<dbReference type="InterPro" id="IPR013783">
    <property type="entry name" value="Ig-like_fold"/>
</dbReference>
<dbReference type="OrthoDB" id="5843397at2759"/>
<dbReference type="Proteomes" id="UP000515152">
    <property type="component" value="Chromosome 1"/>
</dbReference>
<dbReference type="SMART" id="SM00408">
    <property type="entry name" value="IGc2"/>
    <property type="match status" value="5"/>
</dbReference>
<keyword evidence="4" id="KW-1185">Reference proteome</keyword>
<dbReference type="GO" id="GO:0005178">
    <property type="term" value="F:integrin binding"/>
    <property type="evidence" value="ECO:0007669"/>
    <property type="project" value="InterPro"/>
</dbReference>
<dbReference type="GO" id="GO:0007155">
    <property type="term" value="P:cell adhesion"/>
    <property type="evidence" value="ECO:0007669"/>
    <property type="project" value="InterPro"/>
</dbReference>
<dbReference type="GeneID" id="105905696"/>
<dbReference type="InterPro" id="IPR003598">
    <property type="entry name" value="Ig_sub2"/>
</dbReference>
<feature type="domain" description="Ig-like" evidence="3">
    <location>
        <begin position="225"/>
        <end position="305"/>
    </location>
</feature>
<evidence type="ECO:0000256" key="2">
    <source>
        <dbReference type="SAM" id="SignalP"/>
    </source>
</evidence>
<proteinExistence type="predicted"/>
<dbReference type="InterPro" id="IPR003599">
    <property type="entry name" value="Ig_sub"/>
</dbReference>
<feature type="domain" description="Ig-like" evidence="3">
    <location>
        <begin position="554"/>
        <end position="658"/>
    </location>
</feature>
<protein>
    <submittedName>
        <fullName evidence="5">Hemicentin-1-like</fullName>
    </submittedName>
</protein>